<dbReference type="Proteomes" id="UP000501690">
    <property type="component" value="Linkage Group LG1"/>
</dbReference>
<dbReference type="EMBL" id="CP039345">
    <property type="protein sequence ID" value="QCD78485.1"/>
    <property type="molecule type" value="Genomic_DNA"/>
</dbReference>
<reference evidence="1 2" key="1">
    <citation type="submission" date="2019-04" db="EMBL/GenBank/DDBJ databases">
        <title>An improved genome assembly and genetic linkage map for asparagus bean, Vigna unguiculata ssp. sesquipedialis.</title>
        <authorList>
            <person name="Xia Q."/>
            <person name="Zhang R."/>
            <person name="Dong Y."/>
        </authorList>
    </citation>
    <scope>NUCLEOTIDE SEQUENCE [LARGE SCALE GENOMIC DNA]</scope>
    <source>
        <tissue evidence="1">Leaf</tissue>
    </source>
</reference>
<evidence type="ECO:0000313" key="2">
    <source>
        <dbReference type="Proteomes" id="UP000501690"/>
    </source>
</evidence>
<keyword evidence="2" id="KW-1185">Reference proteome</keyword>
<sequence>MVDEAVITQIRWNLTPINGESLERPLDDNLFGGNRPKDAAKDSVEFQWGTLTQTLTIFGTLGGKPSTRKGMRDVANPNRVVKKERIGNAWDGLAIREERRSFPSGLFLETREEVLGLASAVQQRKAASQSMWRCIAVYWWKWADLS</sequence>
<dbReference type="AlphaFoldDB" id="A0A4D6KPH8"/>
<protein>
    <submittedName>
        <fullName evidence="1">Uncharacterized protein</fullName>
    </submittedName>
</protein>
<organism evidence="1 2">
    <name type="scientific">Vigna unguiculata</name>
    <name type="common">Cowpea</name>
    <dbReference type="NCBI Taxonomy" id="3917"/>
    <lineage>
        <taxon>Eukaryota</taxon>
        <taxon>Viridiplantae</taxon>
        <taxon>Streptophyta</taxon>
        <taxon>Embryophyta</taxon>
        <taxon>Tracheophyta</taxon>
        <taxon>Spermatophyta</taxon>
        <taxon>Magnoliopsida</taxon>
        <taxon>eudicotyledons</taxon>
        <taxon>Gunneridae</taxon>
        <taxon>Pentapetalae</taxon>
        <taxon>rosids</taxon>
        <taxon>fabids</taxon>
        <taxon>Fabales</taxon>
        <taxon>Fabaceae</taxon>
        <taxon>Papilionoideae</taxon>
        <taxon>50 kb inversion clade</taxon>
        <taxon>NPAAA clade</taxon>
        <taxon>indigoferoid/millettioid clade</taxon>
        <taxon>Phaseoleae</taxon>
        <taxon>Vigna</taxon>
    </lineage>
</organism>
<accession>A0A4D6KPH8</accession>
<name>A0A4D6KPH8_VIGUN</name>
<gene>
    <name evidence="1" type="ORF">DEO72_LG1g2118</name>
</gene>
<evidence type="ECO:0000313" key="1">
    <source>
        <dbReference type="EMBL" id="QCD78485.1"/>
    </source>
</evidence>
<proteinExistence type="predicted"/>